<dbReference type="Pfam" id="PF04376">
    <property type="entry name" value="ATE_N"/>
    <property type="match status" value="1"/>
</dbReference>
<keyword evidence="1 4" id="KW-0963">Cytoplasm</keyword>
<dbReference type="GO" id="GO:0071596">
    <property type="term" value="P:ubiquitin-dependent protein catabolic process via the N-end rule pathway"/>
    <property type="evidence" value="ECO:0007669"/>
    <property type="project" value="InterPro"/>
</dbReference>
<dbReference type="Pfam" id="PF04377">
    <property type="entry name" value="ATE_C"/>
    <property type="match status" value="1"/>
</dbReference>
<evidence type="ECO:0000259" key="5">
    <source>
        <dbReference type="Pfam" id="PF04376"/>
    </source>
</evidence>
<sequence>MTQKEKPTQHIRLFKGPEHACGYLDDKIAVSVFADPSLLLNNDLYSELSRQGFRRSGEHVYRPYCQGCSACWAYRVMVEQFKPSKSQRRVLKQNNHFEVSLETADCYEEDYELYQQYISKRHKDGDMYPPSKQQYSDFLFSDWCDTVLLRVRDKGRLIAVICLDVLDDGLSAVYSFFDTSTDYKSLGVFVILKSIEFCKAMNLPYCYLGYYVKGCQKMDYKVKYQPAEVFRDKRWFRLEPPK</sequence>
<dbReference type="Proteomes" id="UP000247689">
    <property type="component" value="Unassembled WGS sequence"/>
</dbReference>
<dbReference type="GO" id="GO:0004057">
    <property type="term" value="F:arginyl-tRNA--protein transferase activity"/>
    <property type="evidence" value="ECO:0007669"/>
    <property type="project" value="InterPro"/>
</dbReference>
<comment type="caution">
    <text evidence="7">The sequence shown here is derived from an EMBL/GenBank/DDBJ whole genome shotgun (WGS) entry which is preliminary data.</text>
</comment>
<dbReference type="GO" id="GO:0005737">
    <property type="term" value="C:cytoplasm"/>
    <property type="evidence" value="ECO:0007669"/>
    <property type="project" value="UniProtKB-SubCell"/>
</dbReference>
<comment type="catalytic activity">
    <reaction evidence="4">
        <text>N-terminal L-aspartyl-[protein] + L-leucyl-tRNA(Leu) = N-terminal L-leucyl-L-aspartyl-[protein] + tRNA(Leu) + H(+)</text>
        <dbReference type="Rhea" id="RHEA:50420"/>
        <dbReference type="Rhea" id="RHEA-COMP:9613"/>
        <dbReference type="Rhea" id="RHEA-COMP:9622"/>
        <dbReference type="Rhea" id="RHEA-COMP:12669"/>
        <dbReference type="Rhea" id="RHEA-COMP:12674"/>
        <dbReference type="ChEBI" id="CHEBI:15378"/>
        <dbReference type="ChEBI" id="CHEBI:64720"/>
        <dbReference type="ChEBI" id="CHEBI:78442"/>
        <dbReference type="ChEBI" id="CHEBI:78494"/>
        <dbReference type="ChEBI" id="CHEBI:133042"/>
        <dbReference type="EC" id="2.3.2.29"/>
    </reaction>
</comment>
<dbReference type="PANTHER" id="PTHR21367:SF1">
    <property type="entry name" value="ARGINYL-TRNA--PROTEIN TRANSFERASE 1"/>
    <property type="match status" value="1"/>
</dbReference>
<organism evidence="7 8">
    <name type="scientific">Kangiella spongicola</name>
    <dbReference type="NCBI Taxonomy" id="796379"/>
    <lineage>
        <taxon>Bacteria</taxon>
        <taxon>Pseudomonadati</taxon>
        <taxon>Pseudomonadota</taxon>
        <taxon>Gammaproteobacteria</taxon>
        <taxon>Kangiellales</taxon>
        <taxon>Kangiellaceae</taxon>
        <taxon>Kangiella</taxon>
    </lineage>
</organism>
<dbReference type="EC" id="2.3.2.29" evidence="4"/>
<dbReference type="GO" id="GO:0008914">
    <property type="term" value="F:leucyl-tRNA--protein transferase activity"/>
    <property type="evidence" value="ECO:0007669"/>
    <property type="project" value="UniProtKB-UniRule"/>
</dbReference>
<dbReference type="PANTHER" id="PTHR21367">
    <property type="entry name" value="ARGININE-TRNA-PROTEIN TRANSFERASE 1"/>
    <property type="match status" value="1"/>
</dbReference>
<evidence type="ECO:0000313" key="7">
    <source>
        <dbReference type="EMBL" id="PXF62675.1"/>
    </source>
</evidence>
<comment type="subcellular location">
    <subcellularLocation>
        <location evidence="4">Cytoplasm</location>
    </subcellularLocation>
</comment>
<protein>
    <recommendedName>
        <fullName evidence="4">Aspartate/glutamate leucyltransferase</fullName>
        <ecNumber evidence="4">2.3.2.29</ecNumber>
    </recommendedName>
</protein>
<accession>A0A318D4A2</accession>
<comment type="function">
    <text evidence="4">Functions in the N-end rule pathway of protein degradation where it conjugates Leu from its aminoacyl-tRNA to the N-termini of proteins containing an N-terminal aspartate or glutamate.</text>
</comment>
<dbReference type="RefSeq" id="WP_110201584.1">
    <property type="nucleotide sequence ID" value="NZ_QICH01000003.1"/>
</dbReference>
<dbReference type="InterPro" id="IPR016181">
    <property type="entry name" value="Acyl_CoA_acyltransferase"/>
</dbReference>
<dbReference type="OrthoDB" id="9782022at2"/>
<feature type="domain" description="N-end rule aminoacyl transferase C-terminal" evidence="6">
    <location>
        <begin position="109"/>
        <end position="230"/>
    </location>
</feature>
<evidence type="ECO:0000259" key="6">
    <source>
        <dbReference type="Pfam" id="PF04377"/>
    </source>
</evidence>
<dbReference type="SUPFAM" id="SSF55729">
    <property type="entry name" value="Acyl-CoA N-acyltransferases (Nat)"/>
    <property type="match status" value="1"/>
</dbReference>
<gene>
    <name evidence="4" type="primary">bpt</name>
    <name evidence="7" type="ORF">DL796_10135</name>
</gene>
<evidence type="ECO:0000256" key="3">
    <source>
        <dbReference type="ARBA" id="ARBA00023315"/>
    </source>
</evidence>
<comment type="similarity">
    <text evidence="4">Belongs to the R-transferase family. Bpt subfamily.</text>
</comment>
<dbReference type="InterPro" id="IPR007472">
    <property type="entry name" value="N-end_Aminoacyl_Trfase_C"/>
</dbReference>
<evidence type="ECO:0000256" key="4">
    <source>
        <dbReference type="HAMAP-Rule" id="MF_00689"/>
    </source>
</evidence>
<evidence type="ECO:0000313" key="8">
    <source>
        <dbReference type="Proteomes" id="UP000247689"/>
    </source>
</evidence>
<dbReference type="HAMAP" id="MF_00689">
    <property type="entry name" value="Bpt"/>
    <property type="match status" value="1"/>
</dbReference>
<keyword evidence="2 4" id="KW-0808">Transferase</keyword>
<dbReference type="NCBIfam" id="NF002341">
    <property type="entry name" value="PRK01305.1-1"/>
    <property type="match status" value="1"/>
</dbReference>
<dbReference type="EMBL" id="QICH01000003">
    <property type="protein sequence ID" value="PXF62675.1"/>
    <property type="molecule type" value="Genomic_DNA"/>
</dbReference>
<evidence type="ECO:0000256" key="1">
    <source>
        <dbReference type="ARBA" id="ARBA00022490"/>
    </source>
</evidence>
<dbReference type="InterPro" id="IPR007471">
    <property type="entry name" value="N-end_Aminoacyl_Trfase_N"/>
</dbReference>
<dbReference type="NCBIfam" id="NF002342">
    <property type="entry name" value="PRK01305.1-3"/>
    <property type="match status" value="1"/>
</dbReference>
<dbReference type="NCBIfam" id="NF002346">
    <property type="entry name" value="PRK01305.2-3"/>
    <property type="match status" value="1"/>
</dbReference>
<reference evidence="7 8" key="1">
    <citation type="submission" date="2018-05" db="EMBL/GenBank/DDBJ databases">
        <title>Kangiella spongicola genome sequence.</title>
        <authorList>
            <person name="Maclea K.S."/>
            <person name="Goen A.E."/>
            <person name="Kelley C."/>
            <person name="Underriner A."/>
            <person name="Silverwood T."/>
            <person name="Trachtenberg A.M."/>
        </authorList>
    </citation>
    <scope>NUCLEOTIDE SEQUENCE [LARGE SCALE GENOMIC DNA]</scope>
    <source>
        <strain evidence="7 8">ATCC BAA-2076</strain>
    </source>
</reference>
<name>A0A318D4A2_9GAMM</name>
<proteinExistence type="inferred from homology"/>
<dbReference type="InterPro" id="IPR030700">
    <property type="entry name" value="N-end_Aminoacyl_Trfase"/>
</dbReference>
<dbReference type="AlphaFoldDB" id="A0A318D4A2"/>
<feature type="domain" description="N-end aminoacyl transferase N-terminal" evidence="5">
    <location>
        <begin position="19"/>
        <end position="89"/>
    </location>
</feature>
<keyword evidence="3 4" id="KW-0012">Acyltransferase</keyword>
<dbReference type="InterPro" id="IPR017138">
    <property type="entry name" value="Asp_Glu_LeuTrfase"/>
</dbReference>
<dbReference type="PIRSF" id="PIRSF037208">
    <property type="entry name" value="ATE_pro_prd"/>
    <property type="match status" value="1"/>
</dbReference>
<keyword evidence="8" id="KW-1185">Reference proteome</keyword>
<evidence type="ECO:0000256" key="2">
    <source>
        <dbReference type="ARBA" id="ARBA00022679"/>
    </source>
</evidence>
<comment type="catalytic activity">
    <reaction evidence="4">
        <text>N-terminal L-glutamyl-[protein] + L-leucyl-tRNA(Leu) = N-terminal L-leucyl-L-glutamyl-[protein] + tRNA(Leu) + H(+)</text>
        <dbReference type="Rhea" id="RHEA:50412"/>
        <dbReference type="Rhea" id="RHEA-COMP:9613"/>
        <dbReference type="Rhea" id="RHEA-COMP:9622"/>
        <dbReference type="Rhea" id="RHEA-COMP:12664"/>
        <dbReference type="Rhea" id="RHEA-COMP:12668"/>
        <dbReference type="ChEBI" id="CHEBI:15378"/>
        <dbReference type="ChEBI" id="CHEBI:64721"/>
        <dbReference type="ChEBI" id="CHEBI:78442"/>
        <dbReference type="ChEBI" id="CHEBI:78494"/>
        <dbReference type="ChEBI" id="CHEBI:133041"/>
        <dbReference type="EC" id="2.3.2.29"/>
    </reaction>
</comment>